<feature type="transmembrane region" description="Helical" evidence="1">
    <location>
        <begin position="12"/>
        <end position="28"/>
    </location>
</feature>
<protein>
    <submittedName>
        <fullName evidence="2">Uncharacterized protein</fullName>
    </submittedName>
</protein>
<dbReference type="EMBL" id="MFGW01000090">
    <property type="protein sequence ID" value="OGF66508.1"/>
    <property type="molecule type" value="Genomic_DNA"/>
</dbReference>
<gene>
    <name evidence="2" type="ORF">A2Y62_18770</name>
</gene>
<comment type="caution">
    <text evidence="2">The sequence shown here is derived from an EMBL/GenBank/DDBJ whole genome shotgun (WGS) entry which is preliminary data.</text>
</comment>
<keyword evidence="1" id="KW-1133">Transmembrane helix</keyword>
<dbReference type="AlphaFoldDB" id="A0A1F5VT30"/>
<sequence length="311" mass="36930">MIMIEKNKFNNRIRICFYMCLLSIIVLYCCNNNNKDIPIPMNSKNIKRKQFDLYYAKYTSNKNLSAIISDIDKKMSDWIEIDLTGCNNKLGIFNKIINGKLVPISYFNKAWRKGDYFSVFRAEEEISYKNKKPIRLFLLIFEISEPNFSTIPELYNHSPYLIQYNLPFLFVNINILQCFVRNKKNNENFTQKDIKCDNELSKPKISTISFRKNEEFDLYSLEIELDSKFIKAISSKNSDNDYLFLMSKDHVITSSKICDLKINENDNKLIFSDDFNYRFRYVLDTHILFPFICCHEIMFSMSQNNMTSIEK</sequence>
<keyword evidence="1" id="KW-0472">Membrane</keyword>
<evidence type="ECO:0000313" key="2">
    <source>
        <dbReference type="EMBL" id="OGF66508.1"/>
    </source>
</evidence>
<dbReference type="Proteomes" id="UP000178943">
    <property type="component" value="Unassembled WGS sequence"/>
</dbReference>
<name>A0A1F5VT30_9BACT</name>
<keyword evidence="1" id="KW-0812">Transmembrane</keyword>
<organism evidence="2 3">
    <name type="scientific">Candidatus Fischerbacteria bacterium RBG_13_37_8</name>
    <dbReference type="NCBI Taxonomy" id="1817863"/>
    <lineage>
        <taxon>Bacteria</taxon>
        <taxon>Candidatus Fischeribacteriota</taxon>
    </lineage>
</organism>
<dbReference type="STRING" id="1817863.A2Y62_18770"/>
<evidence type="ECO:0000313" key="3">
    <source>
        <dbReference type="Proteomes" id="UP000178943"/>
    </source>
</evidence>
<proteinExistence type="predicted"/>
<evidence type="ECO:0000256" key="1">
    <source>
        <dbReference type="SAM" id="Phobius"/>
    </source>
</evidence>
<accession>A0A1F5VT30</accession>
<reference evidence="2 3" key="1">
    <citation type="journal article" date="2016" name="Nat. Commun.">
        <title>Thousands of microbial genomes shed light on interconnected biogeochemical processes in an aquifer system.</title>
        <authorList>
            <person name="Anantharaman K."/>
            <person name="Brown C.T."/>
            <person name="Hug L.A."/>
            <person name="Sharon I."/>
            <person name="Castelle C.J."/>
            <person name="Probst A.J."/>
            <person name="Thomas B.C."/>
            <person name="Singh A."/>
            <person name="Wilkins M.J."/>
            <person name="Karaoz U."/>
            <person name="Brodie E.L."/>
            <person name="Williams K.H."/>
            <person name="Hubbard S.S."/>
            <person name="Banfield J.F."/>
        </authorList>
    </citation>
    <scope>NUCLEOTIDE SEQUENCE [LARGE SCALE GENOMIC DNA]</scope>
</reference>